<protein>
    <submittedName>
        <fullName evidence="1">Uncharacterized protein</fullName>
    </submittedName>
</protein>
<dbReference type="AlphaFoldDB" id="A0A4Z0A9Q0"/>
<reference evidence="1 2" key="1">
    <citation type="submission" date="2019-02" db="EMBL/GenBank/DDBJ databases">
        <title>Genome sequencing of the rare red list fungi Hericium alpestre (H. flagellum).</title>
        <authorList>
            <person name="Buettner E."/>
            <person name="Kellner H."/>
        </authorList>
    </citation>
    <scope>NUCLEOTIDE SEQUENCE [LARGE SCALE GENOMIC DNA]</scope>
    <source>
        <strain evidence="1 2">DSM 108284</strain>
    </source>
</reference>
<accession>A0A4Z0A9Q0</accession>
<organism evidence="1 2">
    <name type="scientific">Hericium alpestre</name>
    <dbReference type="NCBI Taxonomy" id="135208"/>
    <lineage>
        <taxon>Eukaryota</taxon>
        <taxon>Fungi</taxon>
        <taxon>Dikarya</taxon>
        <taxon>Basidiomycota</taxon>
        <taxon>Agaricomycotina</taxon>
        <taxon>Agaricomycetes</taxon>
        <taxon>Russulales</taxon>
        <taxon>Hericiaceae</taxon>
        <taxon>Hericium</taxon>
    </lineage>
</organism>
<comment type="caution">
    <text evidence="1">The sequence shown here is derived from an EMBL/GenBank/DDBJ whole genome shotgun (WGS) entry which is preliminary data.</text>
</comment>
<evidence type="ECO:0000313" key="2">
    <source>
        <dbReference type="Proteomes" id="UP000298061"/>
    </source>
</evidence>
<dbReference type="OrthoDB" id="2735651at2759"/>
<dbReference type="Proteomes" id="UP000298061">
    <property type="component" value="Unassembled WGS sequence"/>
</dbReference>
<name>A0A4Z0A9Q0_9AGAM</name>
<proteinExistence type="predicted"/>
<sequence length="196" mass="21892">MPALRTHSIRRISPRNTLPPRALTGLLFDETASRPLIIDVPTAIPRRESENRPRFPCVEAVLHVGYPIHECSVTVQDPRGMERRFLIFAQFNSALPMNRGCRQLLRRIIWSGPILVMLQGTNVLVTSILSAHMRRLAEQALLRFLEQSEGILAVGFDLNNTLPAEIPLCCLPHVHVFLGQTSIASYIALSATSVKP</sequence>
<dbReference type="EMBL" id="SFCI01000055">
    <property type="protein sequence ID" value="TFY83067.1"/>
    <property type="molecule type" value="Genomic_DNA"/>
</dbReference>
<evidence type="ECO:0000313" key="1">
    <source>
        <dbReference type="EMBL" id="TFY83067.1"/>
    </source>
</evidence>
<gene>
    <name evidence="1" type="ORF">EWM64_g934</name>
</gene>
<keyword evidence="2" id="KW-1185">Reference proteome</keyword>
<dbReference type="STRING" id="135208.A0A4Z0A9Q0"/>